<keyword evidence="1" id="KW-1133">Transmembrane helix</keyword>
<keyword evidence="1" id="KW-0472">Membrane</keyword>
<dbReference type="EMBL" id="AM920427">
    <property type="protein sequence ID" value="CAP80436.1"/>
    <property type="molecule type" value="Genomic_DNA"/>
</dbReference>
<proteinExistence type="predicted"/>
<gene>
    <name evidence="2" type="ORF">Pc12g08090</name>
    <name evidence="2" type="ORF">PCH_Pc12g08090</name>
</gene>
<dbReference type="GeneID" id="8309068"/>
<dbReference type="VEuPathDB" id="FungiDB:PCH_Pc12g08090"/>
<feature type="transmembrane region" description="Helical" evidence="1">
    <location>
        <begin position="116"/>
        <end position="144"/>
    </location>
</feature>
<sequence>MGHLLPTIYYGFNVLSSFPLFHPSTTVPLQRLPLTHFSTMAVYPPKHAGPSQIRSYLTTVLTTKHELPLPDATSMANNWRFGREHDLREASQDDFRHLFGAFGPSLYHSVSEDIAAAWHATLAGSLSVFSILSIPTLIVILLFYQGMRSDGFLSRNLPLEYLLWGSGPILTLCAKQEMKHHSELINENLVLCGCIFCLLEFIVASFVFALQCLRG</sequence>
<dbReference type="OMA" id="CAKQEMK"/>
<evidence type="ECO:0000256" key="1">
    <source>
        <dbReference type="SAM" id="Phobius"/>
    </source>
</evidence>
<reference evidence="2 3" key="1">
    <citation type="journal article" date="2008" name="Nat. Biotechnol.">
        <title>Genome sequencing and analysis of the filamentous fungus Penicillium chrysogenum.</title>
        <authorList>
            <person name="van den Berg M.A."/>
            <person name="Albang R."/>
            <person name="Albermann K."/>
            <person name="Badger J.H."/>
            <person name="Daran J.-M."/>
            <person name="Driessen A.J.M."/>
            <person name="Garcia-Estrada C."/>
            <person name="Fedorova N.D."/>
            <person name="Harris D.M."/>
            <person name="Heijne W.H.M."/>
            <person name="Joardar V.S."/>
            <person name="Kiel J.A.K.W."/>
            <person name="Kovalchuk A."/>
            <person name="Martin J.F."/>
            <person name="Nierman W.C."/>
            <person name="Nijland J.G."/>
            <person name="Pronk J.T."/>
            <person name="Roubos J.A."/>
            <person name="van der Klei I.J."/>
            <person name="van Peij N.N.M.E."/>
            <person name="Veenhuis M."/>
            <person name="von Doehren H."/>
            <person name="Wagner C."/>
            <person name="Wortman J.R."/>
            <person name="Bovenberg R.A.L."/>
        </authorList>
    </citation>
    <scope>NUCLEOTIDE SEQUENCE [LARGE SCALE GENOMIC DNA]</scope>
    <source>
        <strain evidence="3">ATCC 28089 / DSM 1075 / NRRL 1951 / Wisconsin 54-1255</strain>
    </source>
</reference>
<evidence type="ECO:0000313" key="3">
    <source>
        <dbReference type="Proteomes" id="UP000000724"/>
    </source>
</evidence>
<keyword evidence="1" id="KW-0812">Transmembrane</keyword>
<evidence type="ECO:0000313" key="2">
    <source>
        <dbReference type="EMBL" id="CAP80436.1"/>
    </source>
</evidence>
<keyword evidence="3" id="KW-1185">Reference proteome</keyword>
<accession>B6GXN9</accession>
<name>B6GXN9_PENRW</name>
<dbReference type="KEGG" id="pcs:N7525_001749"/>
<dbReference type="HOGENOM" id="CLU_1283633_0_0_1"/>
<dbReference type="AlphaFoldDB" id="B6GXN9"/>
<feature type="transmembrane region" description="Helical" evidence="1">
    <location>
        <begin position="188"/>
        <end position="210"/>
    </location>
</feature>
<dbReference type="BioCyc" id="PCHR:PC12G08090-MONOMER"/>
<dbReference type="Proteomes" id="UP000000724">
    <property type="component" value="Contig Pc00c12"/>
</dbReference>
<dbReference type="OrthoDB" id="4348062at2759"/>
<organism evidence="2 3">
    <name type="scientific">Penicillium rubens (strain ATCC 28089 / DSM 1075 / NRRL 1951 / Wisconsin 54-1255)</name>
    <name type="common">Penicillium chrysogenum</name>
    <dbReference type="NCBI Taxonomy" id="500485"/>
    <lineage>
        <taxon>Eukaryota</taxon>
        <taxon>Fungi</taxon>
        <taxon>Dikarya</taxon>
        <taxon>Ascomycota</taxon>
        <taxon>Pezizomycotina</taxon>
        <taxon>Eurotiomycetes</taxon>
        <taxon>Eurotiomycetidae</taxon>
        <taxon>Eurotiales</taxon>
        <taxon>Aspergillaceae</taxon>
        <taxon>Penicillium</taxon>
        <taxon>Penicillium chrysogenum species complex</taxon>
    </lineage>
</organism>
<protein>
    <submittedName>
        <fullName evidence="2">Pc12g08090 protein</fullName>
    </submittedName>
</protein>